<dbReference type="Pfam" id="PF05699">
    <property type="entry name" value="Dimer_Tnp_hAT"/>
    <property type="match status" value="1"/>
</dbReference>
<dbReference type="AlphaFoldDB" id="A0A9Q1HFS6"/>
<comment type="caution">
    <text evidence="3">The sequence shown here is derived from an EMBL/GenBank/DDBJ whole genome shotgun (WGS) entry which is preliminary data.</text>
</comment>
<dbReference type="PANTHER" id="PTHR45749">
    <property type="match status" value="1"/>
</dbReference>
<keyword evidence="4" id="KW-1185">Reference proteome</keyword>
<dbReference type="InterPro" id="IPR025398">
    <property type="entry name" value="DUF4371"/>
</dbReference>
<reference evidence="3" key="1">
    <citation type="submission" date="2021-10" db="EMBL/GenBank/DDBJ databases">
        <title>Tropical sea cucumber genome reveals ecological adaptation and Cuvierian tubules defense mechanism.</title>
        <authorList>
            <person name="Chen T."/>
        </authorList>
    </citation>
    <scope>NUCLEOTIDE SEQUENCE</scope>
    <source>
        <strain evidence="3">Nanhai2018</strain>
        <tissue evidence="3">Muscle</tissue>
    </source>
</reference>
<sequence length="870" mass="97118">MSSLFNFGFTSRTNKSKVEFSDSEASKVEEFTSEEPEGSKAGSSGESSRTVELGQYGETSAASSKSVSLGAEGLDLGSKDSGPKQPDLASYPQIKVGGKNRSFNKAWYNQFTWLEYSVSNDAAFCYSCRIFPSVLGHKERNFTENGVNQWKKAIEKFRKHSESESHKTSFSRWQHYLQGLTEGSITSKISAHHSQEVKSNWAYLTQISQIIIFLARQGLALRGDNENVDSLNRGNFLELCSLIADVNPAFGERIKAMPLNATYLSAEIQNELLNATAEIIREQIAEEVNSAGLATIIVDESKDTSSKEQISICLRYADYKEAEGYILHEEFLDFHEADDLDAKSLSDQILREVGKLGLRNVDIVGQCYDGASFMSGHVNGVQARLKEHFPNAQYVHCHAHRLNVVLVDICKNVSTAGDFFVLLEALNVFMTRSLVHKVFVNFQQRDKARVKELVRLSDTRWVCRYQSLSTLRTRYRYVVEVLEYFCDSQDTKRDPKLVVEARGLLNQVMSVSFVTHLEVLMTLLSHSQALSETLQASDTNLGNAVTMINTVLSIVEETRASGWPDLVQGITQICEENNIPTMPQPKRRRKQREFEDSFLMSPTGHRNQPEGESSADILDDLRVNIFLPILDAFKSEMTRRFSVSNIAIMRGVDGLLSPSSVNFLKHDAVGPFVDLYADSLDVDNRLLKAEMAMARQIILNDNEQKDPGTSEPPGRNITHSFSSMEKLIPFANLPNLRKATQLALTLPVSSAVCERSISAMKYIRNYLRSTMSNQRLSDLGVIYVSGGGSKELQKKSCGGGEEVFPAREENKDSTLLSSESTKPKGKIVYSLLTVDSRVSCNMIPDSCIVKLKGSQSKCGRMYLPVLPFLC</sequence>
<dbReference type="EMBL" id="JAIZAY010000004">
    <property type="protein sequence ID" value="KAJ8043441.1"/>
    <property type="molecule type" value="Genomic_DNA"/>
</dbReference>
<evidence type="ECO:0000313" key="3">
    <source>
        <dbReference type="EMBL" id="KAJ8043441.1"/>
    </source>
</evidence>
<dbReference type="PANTHER" id="PTHR45749:SF37">
    <property type="entry name" value="OS05G0311600 PROTEIN"/>
    <property type="match status" value="1"/>
</dbReference>
<feature type="compositionally biased region" description="Polar residues" evidence="1">
    <location>
        <begin position="57"/>
        <end position="67"/>
    </location>
</feature>
<dbReference type="GO" id="GO:0046983">
    <property type="term" value="F:protein dimerization activity"/>
    <property type="evidence" value="ECO:0007669"/>
    <property type="project" value="InterPro"/>
</dbReference>
<evidence type="ECO:0000256" key="1">
    <source>
        <dbReference type="SAM" id="MobiDB-lite"/>
    </source>
</evidence>
<dbReference type="Pfam" id="PF14291">
    <property type="entry name" value="DUF4371"/>
    <property type="match status" value="1"/>
</dbReference>
<dbReference type="Proteomes" id="UP001152320">
    <property type="component" value="Chromosome 4"/>
</dbReference>
<dbReference type="OrthoDB" id="6617140at2759"/>
<dbReference type="InterPro" id="IPR012337">
    <property type="entry name" value="RNaseH-like_sf"/>
</dbReference>
<dbReference type="InterPro" id="IPR006580">
    <property type="entry name" value="Znf_TTF"/>
</dbReference>
<gene>
    <name evidence="3" type="ORF">HOLleu_10521</name>
</gene>
<dbReference type="SUPFAM" id="SSF53098">
    <property type="entry name" value="Ribonuclease H-like"/>
    <property type="match status" value="1"/>
</dbReference>
<dbReference type="SMART" id="SM00597">
    <property type="entry name" value="ZnF_TTF"/>
    <property type="match status" value="1"/>
</dbReference>
<feature type="domain" description="TTF-type" evidence="2">
    <location>
        <begin position="99"/>
        <end position="182"/>
    </location>
</feature>
<evidence type="ECO:0000313" key="4">
    <source>
        <dbReference type="Proteomes" id="UP001152320"/>
    </source>
</evidence>
<proteinExistence type="predicted"/>
<feature type="region of interest" description="Disordered" evidence="1">
    <location>
        <begin position="16"/>
        <end position="93"/>
    </location>
</feature>
<accession>A0A9Q1HFS6</accession>
<protein>
    <submittedName>
        <fullName evidence="3">Zinc finger MYM-type protein 1</fullName>
    </submittedName>
</protein>
<feature type="compositionally biased region" description="Basic and acidic residues" evidence="1">
    <location>
        <begin position="16"/>
        <end position="30"/>
    </location>
</feature>
<dbReference type="InterPro" id="IPR008906">
    <property type="entry name" value="HATC_C_dom"/>
</dbReference>
<organism evidence="3 4">
    <name type="scientific">Holothuria leucospilota</name>
    <name type="common">Black long sea cucumber</name>
    <name type="synonym">Mertensiothuria leucospilota</name>
    <dbReference type="NCBI Taxonomy" id="206669"/>
    <lineage>
        <taxon>Eukaryota</taxon>
        <taxon>Metazoa</taxon>
        <taxon>Echinodermata</taxon>
        <taxon>Eleutherozoa</taxon>
        <taxon>Echinozoa</taxon>
        <taxon>Holothuroidea</taxon>
        <taxon>Aspidochirotacea</taxon>
        <taxon>Aspidochirotida</taxon>
        <taxon>Holothuriidae</taxon>
        <taxon>Holothuria</taxon>
    </lineage>
</organism>
<evidence type="ECO:0000259" key="2">
    <source>
        <dbReference type="SMART" id="SM00597"/>
    </source>
</evidence>
<feature type="compositionally biased region" description="Low complexity" evidence="1">
    <location>
        <begin position="39"/>
        <end position="48"/>
    </location>
</feature>
<name>A0A9Q1HFS6_HOLLE</name>